<dbReference type="OrthoDB" id="2595244at2759"/>
<keyword evidence="2" id="KW-1185">Reference proteome</keyword>
<name>A0A9Q3BWJ5_9BASI</name>
<dbReference type="EMBL" id="AVOT02003543">
    <property type="protein sequence ID" value="MBW0473806.1"/>
    <property type="molecule type" value="Genomic_DNA"/>
</dbReference>
<comment type="caution">
    <text evidence="1">The sequence shown here is derived from an EMBL/GenBank/DDBJ whole genome shotgun (WGS) entry which is preliminary data.</text>
</comment>
<protein>
    <submittedName>
        <fullName evidence="1">Uncharacterized protein</fullName>
    </submittedName>
</protein>
<sequence>MVRRFCEYNLDFKDCDGLNHYLCTIFPALELAYKKSLNASTNQTPAILQKGCNPSLTQDSLRMDLVEIHFTASRFKGALNKSRNYAFRCMED</sequence>
<dbReference type="AlphaFoldDB" id="A0A9Q3BWJ5"/>
<gene>
    <name evidence="1" type="ORF">O181_013521</name>
</gene>
<evidence type="ECO:0000313" key="1">
    <source>
        <dbReference type="EMBL" id="MBW0473806.1"/>
    </source>
</evidence>
<organism evidence="1 2">
    <name type="scientific">Austropuccinia psidii MF-1</name>
    <dbReference type="NCBI Taxonomy" id="1389203"/>
    <lineage>
        <taxon>Eukaryota</taxon>
        <taxon>Fungi</taxon>
        <taxon>Dikarya</taxon>
        <taxon>Basidiomycota</taxon>
        <taxon>Pucciniomycotina</taxon>
        <taxon>Pucciniomycetes</taxon>
        <taxon>Pucciniales</taxon>
        <taxon>Sphaerophragmiaceae</taxon>
        <taxon>Austropuccinia</taxon>
    </lineage>
</organism>
<evidence type="ECO:0000313" key="2">
    <source>
        <dbReference type="Proteomes" id="UP000765509"/>
    </source>
</evidence>
<proteinExistence type="predicted"/>
<accession>A0A9Q3BWJ5</accession>
<reference evidence="1" key="1">
    <citation type="submission" date="2021-03" db="EMBL/GenBank/DDBJ databases">
        <title>Draft genome sequence of rust myrtle Austropuccinia psidii MF-1, a brazilian biotype.</title>
        <authorList>
            <person name="Quecine M.C."/>
            <person name="Pachon D.M.R."/>
            <person name="Bonatelli M.L."/>
            <person name="Correr F.H."/>
            <person name="Franceschini L.M."/>
            <person name="Leite T.F."/>
            <person name="Margarido G.R.A."/>
            <person name="Almeida C.A."/>
            <person name="Ferrarezi J.A."/>
            <person name="Labate C.A."/>
        </authorList>
    </citation>
    <scope>NUCLEOTIDE SEQUENCE</scope>
    <source>
        <strain evidence="1">MF-1</strain>
    </source>
</reference>
<dbReference type="Proteomes" id="UP000765509">
    <property type="component" value="Unassembled WGS sequence"/>
</dbReference>